<feature type="transmembrane region" description="Helical" evidence="1">
    <location>
        <begin position="276"/>
        <end position="295"/>
    </location>
</feature>
<dbReference type="InterPro" id="IPR029052">
    <property type="entry name" value="Metallo-depent_PP-like"/>
</dbReference>
<dbReference type="EMBL" id="CM007650">
    <property type="protein sequence ID" value="ONM50946.1"/>
    <property type="molecule type" value="Genomic_DNA"/>
</dbReference>
<proteinExistence type="predicted"/>
<dbReference type="EMBL" id="CM007650">
    <property type="protein sequence ID" value="ONM50929.1"/>
    <property type="molecule type" value="Genomic_DNA"/>
</dbReference>
<sequence>MFRKYFRWALTHPSTDLEDEKLKRHMKPDFLDMVPWYSGTSADLFKTAFDLMVSVTLFVGRFDMRMMQAAMKGPTGNTPNDDLLYDHFNEREDLWFDFVADTGDGGNSSYTVARLLAQPSIRTVIGGSMHTLPRGNLLIIGGDLAYPNPSSFTYERRFFRPFEYALQPPPWYRDEHIALDKPELPPGVSKMTEYDGPQCFIIPGNHDWFDGLHTFMRYICHKSWLGGWFLPQKKSYFALHLPKGWWIFGLDLSLHGDVDVYQFKFFADVCQNKVHFLRLLIFFFFKLLSFPYFWFHVGQHALVIASSVQPCMPVIIFIYSKHKKSCCIFFVVLG</sequence>
<accession>A0A1D6HQS8</accession>
<keyword evidence="1" id="KW-1133">Transmembrane helix</keyword>
<dbReference type="PANTHER" id="PTHR34211">
    <property type="entry name" value="CALCINEURIN-LIKE METALLO-PHOSPHOESTERASE SUPERFAMILY PROTEIN"/>
    <property type="match status" value="1"/>
</dbReference>
<dbReference type="PANTHER" id="PTHR34211:SF6">
    <property type="entry name" value="OS07G0106000 PROTEIN"/>
    <property type="match status" value="1"/>
</dbReference>
<dbReference type="SUPFAM" id="SSF56300">
    <property type="entry name" value="Metallo-dependent phosphatases"/>
    <property type="match status" value="1"/>
</dbReference>
<keyword evidence="1" id="KW-0472">Membrane</keyword>
<organism evidence="2">
    <name type="scientific">Zea mays</name>
    <name type="common">Maize</name>
    <dbReference type="NCBI Taxonomy" id="4577"/>
    <lineage>
        <taxon>Eukaryota</taxon>
        <taxon>Viridiplantae</taxon>
        <taxon>Streptophyta</taxon>
        <taxon>Embryophyta</taxon>
        <taxon>Tracheophyta</taxon>
        <taxon>Spermatophyta</taxon>
        <taxon>Magnoliopsida</taxon>
        <taxon>Liliopsida</taxon>
        <taxon>Poales</taxon>
        <taxon>Poaceae</taxon>
        <taxon>PACMAD clade</taxon>
        <taxon>Panicoideae</taxon>
        <taxon>Andropogonodae</taxon>
        <taxon>Andropogoneae</taxon>
        <taxon>Tripsacinae</taxon>
        <taxon>Zea</taxon>
    </lineage>
</organism>
<evidence type="ECO:0000256" key="1">
    <source>
        <dbReference type="SAM" id="Phobius"/>
    </source>
</evidence>
<name>A0A1D6HQS8_MAIZE</name>
<dbReference type="EMBL" id="CM007650">
    <property type="protein sequence ID" value="ONM50904.1"/>
    <property type="molecule type" value="Genomic_DNA"/>
</dbReference>
<keyword evidence="1" id="KW-0812">Transmembrane</keyword>
<dbReference type="EMBL" id="CM007650">
    <property type="protein sequence ID" value="ONM50918.1"/>
    <property type="molecule type" value="Genomic_DNA"/>
</dbReference>
<dbReference type="AlphaFoldDB" id="A0A1D6HQS8"/>
<reference evidence="2" key="1">
    <citation type="submission" date="2015-12" db="EMBL/GenBank/DDBJ databases">
        <title>Update maize B73 reference genome by single molecule sequencing technologies.</title>
        <authorList>
            <consortium name="Maize Genome Sequencing Project"/>
            <person name="Ware D."/>
        </authorList>
    </citation>
    <scope>NUCLEOTIDE SEQUENCE [LARGE SCALE GENOMIC DNA]</scope>
    <source>
        <tissue evidence="2">Seedling</tissue>
    </source>
</reference>
<protein>
    <submittedName>
        <fullName evidence="2">Calcineurin-like metallo-phosphoesterase superfamily protein</fullName>
    </submittedName>
</protein>
<evidence type="ECO:0000313" key="2">
    <source>
        <dbReference type="EMBL" id="ONM50918.1"/>
    </source>
</evidence>
<dbReference type="EMBL" id="CM007650">
    <property type="protein sequence ID" value="ONM50926.1"/>
    <property type="molecule type" value="Genomic_DNA"/>
</dbReference>
<gene>
    <name evidence="2" type="ORF">ZEAMMB73_Zm00001d018625</name>
</gene>
<feature type="transmembrane region" description="Helical" evidence="1">
    <location>
        <begin position="301"/>
        <end position="319"/>
    </location>
</feature>